<dbReference type="EMBL" id="PVNK01000165">
    <property type="protein sequence ID" value="PRP96507.1"/>
    <property type="molecule type" value="Genomic_DNA"/>
</dbReference>
<keyword evidence="4" id="KW-1185">Reference proteome</keyword>
<keyword evidence="1" id="KW-0560">Oxidoreductase</keyword>
<evidence type="ECO:0000313" key="4">
    <source>
        <dbReference type="Proteomes" id="UP000237968"/>
    </source>
</evidence>
<evidence type="ECO:0000259" key="2">
    <source>
        <dbReference type="Pfam" id="PF02775"/>
    </source>
</evidence>
<organism evidence="3 4">
    <name type="scientific">Enhygromyxa salina</name>
    <dbReference type="NCBI Taxonomy" id="215803"/>
    <lineage>
        <taxon>Bacteria</taxon>
        <taxon>Pseudomonadati</taxon>
        <taxon>Myxococcota</taxon>
        <taxon>Polyangia</taxon>
        <taxon>Nannocystales</taxon>
        <taxon>Nannocystaceae</taxon>
        <taxon>Enhygromyxa</taxon>
    </lineage>
</organism>
<evidence type="ECO:0000313" key="3">
    <source>
        <dbReference type="EMBL" id="PRP96507.1"/>
    </source>
</evidence>
<dbReference type="RefSeq" id="WP_106392928.1">
    <property type="nucleotide sequence ID" value="NZ_PVNK01000165.1"/>
</dbReference>
<name>A0A2S9XUF5_9BACT</name>
<gene>
    <name evidence="3" type="ORF">ENSA5_35830</name>
</gene>
<dbReference type="GO" id="GO:0030976">
    <property type="term" value="F:thiamine pyrophosphate binding"/>
    <property type="evidence" value="ECO:0007669"/>
    <property type="project" value="InterPro"/>
</dbReference>
<dbReference type="GO" id="GO:0044281">
    <property type="term" value="P:small molecule metabolic process"/>
    <property type="evidence" value="ECO:0007669"/>
    <property type="project" value="UniProtKB-ARBA"/>
</dbReference>
<dbReference type="SUPFAM" id="SSF52518">
    <property type="entry name" value="Thiamin diphosphate-binding fold (THDP-binding)"/>
    <property type="match status" value="2"/>
</dbReference>
<dbReference type="Pfam" id="PF02775">
    <property type="entry name" value="TPP_enzyme_C"/>
    <property type="match status" value="1"/>
</dbReference>
<reference evidence="3 4" key="1">
    <citation type="submission" date="2018-03" db="EMBL/GenBank/DDBJ databases">
        <title>Draft Genome Sequences of the Obligatory Marine Myxobacteria Enhygromyxa salina SWB005.</title>
        <authorList>
            <person name="Poehlein A."/>
            <person name="Moghaddam J.A."/>
            <person name="Harms H."/>
            <person name="Alanjari M."/>
            <person name="Koenig G.M."/>
            <person name="Daniel R."/>
            <person name="Schaeberle T.F."/>
        </authorList>
    </citation>
    <scope>NUCLEOTIDE SEQUENCE [LARGE SCALE GENOMIC DNA]</scope>
    <source>
        <strain evidence="3 4">SWB005</strain>
    </source>
</reference>
<proteinExistence type="predicted"/>
<dbReference type="CDD" id="cd07034">
    <property type="entry name" value="TPP_PYR_PFOR_IOR-alpha_like"/>
    <property type="match status" value="1"/>
</dbReference>
<dbReference type="Proteomes" id="UP000237968">
    <property type="component" value="Unassembled WGS sequence"/>
</dbReference>
<evidence type="ECO:0000256" key="1">
    <source>
        <dbReference type="ARBA" id="ARBA00023002"/>
    </source>
</evidence>
<feature type="domain" description="Thiamine pyrophosphate enzyme TPP-binding" evidence="2">
    <location>
        <begin position="440"/>
        <end position="511"/>
    </location>
</feature>
<dbReference type="InterPro" id="IPR011766">
    <property type="entry name" value="TPP_enzyme_TPP-bd"/>
</dbReference>
<sequence>MGTELDALSAFAAALVGGGVEFVTAFPGSPTTKLALHLERNAAELGIEFRWAINENVALSQAFGAAMGGRGAVALMKHVGVNVASDALQVMGVVHGLAAPLLLIEGADAKPGSSQSAQDNRSLYASSPQLLVLGPSGVGEILTLVAEGCAISAAAGMLVVIRGDARCFAAGACSPGSARPSKKIVARPFERWPARGWALATSARTYGHHLEQRRAVFERLRPWIEQRRAEYGLDGQLHLAVVVAAHLGPEIAAAIRARRLPYMRLTVEHPLPEAALLELAGRVQELVVLEECTPTLERALGFLAHRAGLRTKVVGRSALGDRRPIGRLDPDALAELLTALERRCPPGRRARELAEREPKRSDSADAVDPVAVLEDLPDQLERERLALDGARPASGFVPTDPRQAIFAVLRELAPETFIATDPGVTGVLALAGHQCDVKMHMGGAVAIAAGWSRARARAQGCLAVAVVGDTNLPHSEWLGLLDAAAHNDDLLIVVADNGASEMTQQIVTSRLTPERTRASLEAAGIPCEVATATTNPADWWAAMLRDAAHAPGPRLVWLEGL</sequence>
<dbReference type="AlphaFoldDB" id="A0A2S9XUF5"/>
<dbReference type="Gene3D" id="3.40.50.970">
    <property type="match status" value="2"/>
</dbReference>
<protein>
    <submittedName>
        <fullName evidence="3">2-oxoacid ferredoxin oxidoreductase</fullName>
    </submittedName>
</protein>
<dbReference type="InterPro" id="IPR029061">
    <property type="entry name" value="THDP-binding"/>
</dbReference>
<comment type="caution">
    <text evidence="3">The sequence shown here is derived from an EMBL/GenBank/DDBJ whole genome shotgun (WGS) entry which is preliminary data.</text>
</comment>
<dbReference type="InterPro" id="IPR002880">
    <property type="entry name" value="Pyrv_Fd/Flavodoxin_OxRdtase_N"/>
</dbReference>
<dbReference type="GO" id="GO:0016491">
    <property type="term" value="F:oxidoreductase activity"/>
    <property type="evidence" value="ECO:0007669"/>
    <property type="project" value="UniProtKB-KW"/>
</dbReference>
<accession>A0A2S9XUF5</accession>